<dbReference type="InterPro" id="IPR011010">
    <property type="entry name" value="DNA_brk_join_enz"/>
</dbReference>
<evidence type="ECO:0000313" key="2">
    <source>
        <dbReference type="EMBL" id="VGO19830.1"/>
    </source>
</evidence>
<gene>
    <name evidence="2" type="ORF">SCARR_01890</name>
</gene>
<accession>A0A6C2UI08</accession>
<reference evidence="2 3" key="1">
    <citation type="submission" date="2019-04" db="EMBL/GenBank/DDBJ databases">
        <authorList>
            <person name="Van Vliet M D."/>
        </authorList>
    </citation>
    <scope>NUCLEOTIDE SEQUENCE [LARGE SCALE GENOMIC DNA]</scope>
    <source>
        <strain evidence="2 3">F21</strain>
    </source>
</reference>
<keyword evidence="1" id="KW-0238">DNA-binding</keyword>
<dbReference type="Proteomes" id="UP000346198">
    <property type="component" value="Unassembled WGS sequence"/>
</dbReference>
<dbReference type="RefSeq" id="WP_136061294.1">
    <property type="nucleotide sequence ID" value="NZ_CAAHFH010000001.1"/>
</dbReference>
<dbReference type="EMBL" id="CAAHFH010000001">
    <property type="protein sequence ID" value="VGO19830.1"/>
    <property type="molecule type" value="Genomic_DNA"/>
</dbReference>
<dbReference type="InterPro" id="IPR010998">
    <property type="entry name" value="Integrase_recombinase_N"/>
</dbReference>
<protein>
    <submittedName>
        <fullName evidence="2">Uncharacterized protein</fullName>
    </submittedName>
</protein>
<dbReference type="AlphaFoldDB" id="A0A6C2UI08"/>
<dbReference type="Gene3D" id="3.40.50.450">
    <property type="match status" value="1"/>
</dbReference>
<dbReference type="SUPFAM" id="SSF56349">
    <property type="entry name" value="DNA breaking-rejoining enzymes"/>
    <property type="match status" value="1"/>
</dbReference>
<evidence type="ECO:0000313" key="3">
    <source>
        <dbReference type="Proteomes" id="UP000346198"/>
    </source>
</evidence>
<organism evidence="2 3">
    <name type="scientific">Pontiella sulfatireligans</name>
    <dbReference type="NCBI Taxonomy" id="2750658"/>
    <lineage>
        <taxon>Bacteria</taxon>
        <taxon>Pseudomonadati</taxon>
        <taxon>Kiritimatiellota</taxon>
        <taxon>Kiritimatiellia</taxon>
        <taxon>Kiritimatiellales</taxon>
        <taxon>Pontiellaceae</taxon>
        <taxon>Pontiella</taxon>
    </lineage>
</organism>
<sequence>MKLPKYVINRKGVNTLSIRIPVPKDIREAEGNEFSGKPHIVKSAQTDSPSKAHSYAMEVLGEMQARWADIRSGATGLDTLEQVAADLLAEWKRSDLEEFHSRLSYCDAQLRRYWEQDTLPASHIINSVVMHEGEAIWKIGVAGDTQQELRASLKAVVGAIDRVAQRVMNELTLQISGNVDALGRFIIGDSQRSEQQQGAAKACTFGEALELYYQIKEIRASSEKKGRAMLTAFAGGDLSAKMVDLATSEYAISYISALKQSDNAASTIGQKKQAVCAFLNFAVDHELIEKNRMAVIATPKVSKMPTKWAFTADEVRDVLLPFTHEVKSKHNAAMRFVLLTGCRTGEALGLDGECIIDLDGVKCVEFCGSSKPWGRFKSDNANRVVPLPHGGWCPKGRLSEDGAIPSKYNLLETSTKDYLQRTEANVIDSDAAIIFTYGMAKRGSFRTIQFARKHGKPYEHIDLLRVSRERAVKQIVRWLNGVGENDYEDYQATPPESCVLNVAGNRESKAPDIELLVQQILVDVIREVNPECSHFYPLG</sequence>
<dbReference type="Gene3D" id="1.10.150.130">
    <property type="match status" value="1"/>
</dbReference>
<name>A0A6C2UI08_9BACT</name>
<evidence type="ECO:0000256" key="1">
    <source>
        <dbReference type="ARBA" id="ARBA00023125"/>
    </source>
</evidence>
<dbReference type="GO" id="GO:0003677">
    <property type="term" value="F:DNA binding"/>
    <property type="evidence" value="ECO:0007669"/>
    <property type="project" value="UniProtKB-KW"/>
</dbReference>
<keyword evidence="3" id="KW-1185">Reference proteome</keyword>
<proteinExistence type="predicted"/>
<dbReference type="InterPro" id="IPR024755">
    <property type="entry name" value="cpYpsA"/>
</dbReference>
<dbReference type="Pfam" id="PF12694">
    <property type="entry name" value="cpYpsA"/>
    <property type="match status" value="1"/>
</dbReference>